<evidence type="ECO:0000256" key="2">
    <source>
        <dbReference type="ARBA" id="ARBA00022670"/>
    </source>
</evidence>
<evidence type="ECO:0000259" key="9">
    <source>
        <dbReference type="Pfam" id="PF05649"/>
    </source>
</evidence>
<gene>
    <name evidence="10" type="ORF">SAMN04487860_103228</name>
</gene>
<proteinExistence type="predicted"/>
<dbReference type="RefSeq" id="WP_072949441.1">
    <property type="nucleotide sequence ID" value="NZ_FRCT01000003.1"/>
</dbReference>
<keyword evidence="6" id="KW-0482">Metalloprotease</keyword>
<evidence type="ECO:0000256" key="7">
    <source>
        <dbReference type="SAM" id="SignalP"/>
    </source>
</evidence>
<dbReference type="EMBL" id="FRCT01000003">
    <property type="protein sequence ID" value="SHM34588.1"/>
    <property type="molecule type" value="Genomic_DNA"/>
</dbReference>
<evidence type="ECO:0000313" key="10">
    <source>
        <dbReference type="EMBL" id="SHM34588.1"/>
    </source>
</evidence>
<dbReference type="PANTHER" id="PTHR11733">
    <property type="entry name" value="ZINC METALLOPROTEASE FAMILY M13 NEPRILYSIN-RELATED"/>
    <property type="match status" value="1"/>
</dbReference>
<dbReference type="PROSITE" id="PS51257">
    <property type="entry name" value="PROKAR_LIPOPROTEIN"/>
    <property type="match status" value="1"/>
</dbReference>
<dbReference type="Pfam" id="PF01431">
    <property type="entry name" value="Peptidase_M13"/>
    <property type="match status" value="1"/>
</dbReference>
<evidence type="ECO:0000256" key="1">
    <source>
        <dbReference type="ARBA" id="ARBA00001947"/>
    </source>
</evidence>
<comment type="cofactor">
    <cofactor evidence="1">
        <name>Zn(2+)</name>
        <dbReference type="ChEBI" id="CHEBI:29105"/>
    </cofactor>
</comment>
<dbReference type="InterPro" id="IPR000718">
    <property type="entry name" value="Peptidase_M13"/>
</dbReference>
<evidence type="ECO:0000256" key="3">
    <source>
        <dbReference type="ARBA" id="ARBA00022723"/>
    </source>
</evidence>
<dbReference type="GO" id="GO:0046872">
    <property type="term" value="F:metal ion binding"/>
    <property type="evidence" value="ECO:0007669"/>
    <property type="project" value="UniProtKB-KW"/>
</dbReference>
<feature type="domain" description="Peptidase M13 N-terminal" evidence="9">
    <location>
        <begin position="45"/>
        <end position="400"/>
    </location>
</feature>
<feature type="signal peptide" evidence="7">
    <location>
        <begin position="1"/>
        <end position="19"/>
    </location>
</feature>
<dbReference type="GO" id="GO:0005886">
    <property type="term" value="C:plasma membrane"/>
    <property type="evidence" value="ECO:0007669"/>
    <property type="project" value="TreeGrafter"/>
</dbReference>
<dbReference type="PRINTS" id="PR00786">
    <property type="entry name" value="NEPRILYSIN"/>
</dbReference>
<dbReference type="PANTHER" id="PTHR11733:SF222">
    <property type="entry name" value="IP12942P"/>
    <property type="match status" value="1"/>
</dbReference>
<protein>
    <submittedName>
        <fullName evidence="10">Putative endopeptidase</fullName>
    </submittedName>
</protein>
<dbReference type="AlphaFoldDB" id="A0A1M7I1R6"/>
<dbReference type="OrthoDB" id="9775677at2"/>
<keyword evidence="5" id="KW-0862">Zinc</keyword>
<keyword evidence="2" id="KW-0645">Protease</keyword>
<evidence type="ECO:0000259" key="8">
    <source>
        <dbReference type="Pfam" id="PF01431"/>
    </source>
</evidence>
<dbReference type="CDD" id="cd08662">
    <property type="entry name" value="M13"/>
    <property type="match status" value="1"/>
</dbReference>
<organism evidence="10 11">
    <name type="scientific">Ruminococcus flavefaciens</name>
    <dbReference type="NCBI Taxonomy" id="1265"/>
    <lineage>
        <taxon>Bacteria</taxon>
        <taxon>Bacillati</taxon>
        <taxon>Bacillota</taxon>
        <taxon>Clostridia</taxon>
        <taxon>Eubacteriales</taxon>
        <taxon>Oscillospiraceae</taxon>
        <taxon>Ruminococcus</taxon>
    </lineage>
</organism>
<keyword evidence="4" id="KW-0378">Hydrolase</keyword>
<dbReference type="Gene3D" id="3.40.390.10">
    <property type="entry name" value="Collagenase (Catalytic Domain)"/>
    <property type="match status" value="1"/>
</dbReference>
<reference evidence="10 11" key="1">
    <citation type="submission" date="2016-11" db="EMBL/GenBank/DDBJ databases">
        <authorList>
            <person name="Jaros S."/>
            <person name="Januszkiewicz K."/>
            <person name="Wedrychowicz H."/>
        </authorList>
    </citation>
    <scope>NUCLEOTIDE SEQUENCE [LARGE SCALE GENOMIC DNA]</scope>
    <source>
        <strain evidence="10 11">Y1</strain>
    </source>
</reference>
<evidence type="ECO:0000313" key="11">
    <source>
        <dbReference type="Proteomes" id="UP000184394"/>
    </source>
</evidence>
<dbReference type="GO" id="GO:0004222">
    <property type="term" value="F:metalloendopeptidase activity"/>
    <property type="evidence" value="ECO:0007669"/>
    <property type="project" value="InterPro"/>
</dbReference>
<evidence type="ECO:0000256" key="5">
    <source>
        <dbReference type="ARBA" id="ARBA00022833"/>
    </source>
</evidence>
<feature type="chain" id="PRO_5039421458" evidence="7">
    <location>
        <begin position="20"/>
        <end position="642"/>
    </location>
</feature>
<dbReference type="Proteomes" id="UP000184394">
    <property type="component" value="Unassembled WGS sequence"/>
</dbReference>
<accession>A0A1M7I1R6</accession>
<dbReference type="Pfam" id="PF05649">
    <property type="entry name" value="Peptidase_M13_N"/>
    <property type="match status" value="1"/>
</dbReference>
<keyword evidence="3" id="KW-0479">Metal-binding</keyword>
<evidence type="ECO:0000256" key="6">
    <source>
        <dbReference type="ARBA" id="ARBA00023049"/>
    </source>
</evidence>
<feature type="domain" description="Peptidase M13 C-terminal" evidence="8">
    <location>
        <begin position="452"/>
        <end position="638"/>
    </location>
</feature>
<dbReference type="PROSITE" id="PS51885">
    <property type="entry name" value="NEPRILYSIN"/>
    <property type="match status" value="1"/>
</dbReference>
<name>A0A1M7I1R6_RUMFL</name>
<sequence length="642" mass="72361">MRRNIAIFLAAFMFTGCGAKIVQNEPKPVDDTVYTRESAGIRLEDDFYGYLNFDFLYGTDIPADMMEMGTLRGAQKNIDDIISREIIKLGNCDKTYPKGSSEQLIRDIYEQCLDTDTRDKIGLAPLEKGLNSLKGARTAKELVNVCGMLYTEYGVSVLPAVGVIQDFCDSSRNMPYVGQMQLYYSADELLNGKDTAENLQQQLTELLNAFGHEDADSLAYAIVTMLLDIAECTADLDKMSVEDMYNIRKPEEFAPLLAEYFEMIGMGGRDIMVIDTVQLEKICSLLTDENTEIWKNLAECMLIYAYKDYLPSDYAKAFEQNEHKTAEERAVQTAESLLMGDVENIYVQKYRDDKTFAAVREMTVDIISAYRKCIKGSESLTENDRKECLAKIDNITVNIGCSDKEMQREIQISDNLLESAVSIKRGAVQEMLTSVDKAPKVDEWNMPAYAVNAYYDSQKNSITVPMGTFIVPIFDVKADYYTNLGGLGSIIAHEIGHAFDADGILYDEKGNYRPDRISTERTELLCGKVAEYFGSMQIMGTFYINGENTKGENAADLGGMQVISSMTDDKDELRRIFESYTKLWATLSYDTNVSGQITDDVHSPSEIRVNGVLSSLDQFYRAYDISENDGMYVPYDKRVRVW</sequence>
<dbReference type="Gene3D" id="1.10.1380.10">
    <property type="entry name" value="Neutral endopeptidase , domain2"/>
    <property type="match status" value="1"/>
</dbReference>
<dbReference type="SUPFAM" id="SSF55486">
    <property type="entry name" value="Metalloproteases ('zincins'), catalytic domain"/>
    <property type="match status" value="1"/>
</dbReference>
<dbReference type="InterPro" id="IPR042089">
    <property type="entry name" value="Peptidase_M13_dom_2"/>
</dbReference>
<dbReference type="GO" id="GO:0006508">
    <property type="term" value="P:proteolysis"/>
    <property type="evidence" value="ECO:0007669"/>
    <property type="project" value="UniProtKB-KW"/>
</dbReference>
<dbReference type="InterPro" id="IPR008753">
    <property type="entry name" value="Peptidase_M13_N"/>
</dbReference>
<dbReference type="InterPro" id="IPR018497">
    <property type="entry name" value="Peptidase_M13_C"/>
</dbReference>
<keyword evidence="7" id="KW-0732">Signal</keyword>
<evidence type="ECO:0000256" key="4">
    <source>
        <dbReference type="ARBA" id="ARBA00022801"/>
    </source>
</evidence>
<dbReference type="InterPro" id="IPR024079">
    <property type="entry name" value="MetalloPept_cat_dom_sf"/>
</dbReference>